<name>A0A1K9ZVR4_9GAMM</name>
<dbReference type="OrthoDB" id="2078692at2"/>
<dbReference type="EMBL" id="FPLD01000065">
    <property type="protein sequence ID" value="SGZ01021.1"/>
    <property type="molecule type" value="Genomic_DNA"/>
</dbReference>
<dbReference type="PROSITE" id="PS51898">
    <property type="entry name" value="TYR_RECOMBINASE"/>
    <property type="match status" value="1"/>
</dbReference>
<dbReference type="GO" id="GO:0015074">
    <property type="term" value="P:DNA integration"/>
    <property type="evidence" value="ECO:0007669"/>
    <property type="project" value="InterPro"/>
</dbReference>
<protein>
    <submittedName>
        <fullName evidence="3">Phage integrase family protein</fullName>
    </submittedName>
</protein>
<dbReference type="SUPFAM" id="SSF56349">
    <property type="entry name" value="DNA breaking-rejoining enzymes"/>
    <property type="match status" value="1"/>
</dbReference>
<evidence type="ECO:0000256" key="1">
    <source>
        <dbReference type="ARBA" id="ARBA00023172"/>
    </source>
</evidence>
<accession>A0A1K9ZVR4</accession>
<reference evidence="3 4" key="1">
    <citation type="submission" date="2016-11" db="EMBL/GenBank/DDBJ databases">
        <authorList>
            <person name="Jaros S."/>
            <person name="Januszkiewicz K."/>
            <person name="Wedrychowicz H."/>
        </authorList>
    </citation>
    <scope>NUCLEOTIDE SEQUENCE [LARGE SCALE GENOMIC DNA]</scope>
    <source>
        <strain evidence="3">NVI 5450</strain>
    </source>
</reference>
<evidence type="ECO:0000313" key="4">
    <source>
        <dbReference type="Proteomes" id="UP000183794"/>
    </source>
</evidence>
<dbReference type="InterPro" id="IPR013762">
    <property type="entry name" value="Integrase-like_cat_sf"/>
</dbReference>
<organism evidence="3 4">
    <name type="scientific">Moritella viscosa</name>
    <dbReference type="NCBI Taxonomy" id="80854"/>
    <lineage>
        <taxon>Bacteria</taxon>
        <taxon>Pseudomonadati</taxon>
        <taxon>Pseudomonadota</taxon>
        <taxon>Gammaproteobacteria</taxon>
        <taxon>Alteromonadales</taxon>
        <taxon>Moritellaceae</taxon>
        <taxon>Moritella</taxon>
    </lineage>
</organism>
<dbReference type="Proteomes" id="UP000183794">
    <property type="component" value="Unassembled WGS sequence"/>
</dbReference>
<feature type="domain" description="Tyr recombinase" evidence="2">
    <location>
        <begin position="195"/>
        <end position="458"/>
    </location>
</feature>
<dbReference type="InterPro" id="IPR011010">
    <property type="entry name" value="DNA_brk_join_enz"/>
</dbReference>
<gene>
    <name evidence="3" type="ORF">NVI5450_2375</name>
</gene>
<dbReference type="GO" id="GO:0006310">
    <property type="term" value="P:DNA recombination"/>
    <property type="evidence" value="ECO:0007669"/>
    <property type="project" value="UniProtKB-KW"/>
</dbReference>
<evidence type="ECO:0000313" key="3">
    <source>
        <dbReference type="EMBL" id="SGZ01021.1"/>
    </source>
</evidence>
<proteinExistence type="predicted"/>
<dbReference type="NCBIfam" id="NF040693">
    <property type="entry name" value="recomb_GmtY"/>
    <property type="match status" value="1"/>
</dbReference>
<sequence>MLASITCKSVITVDNTGSQIELPVIITDDGILDSYLRYLKKHCNKSQTWINASAHAIRLLLDYIDANDGCFEHAREMFKSFADCLYTGTIDEEGHDPSNLRWTPRSVLNADRIVYYITEYSDHLADILDDNNLQLNPFRKATKFEEKLNWAARSHRLNNSFLSHLSSSNRDKESMEQSRTYRGRAGFSGQRHDLEQIYAFPEPKFEPLINIGYSRPSTSPTAPDEQRLELRNVLISYLMFYGGLRISECFHIWIDDIWVNTITGQSKVNVYHPSTGISPKFYNTSGVTDRQTTLGLHFGLKPRTHYRKTSCIYAGWKSPAVDKNGARFVHWFPPSKGIEFANYWRSYMKIQRVNPPEDDMHPFAFTNAQGAPYSISAFRERYEIALYKVGMAMDKGLGTSPHGLRHSYGQRVTTMPLGDDISETEHRIMIQRMLAHVSPDSQEHYKRFTDEKITEMLDNVSTNINRAQSKRTIR</sequence>
<dbReference type="InterPro" id="IPR002104">
    <property type="entry name" value="Integrase_catalytic"/>
</dbReference>
<dbReference type="GO" id="GO:0003677">
    <property type="term" value="F:DNA binding"/>
    <property type="evidence" value="ECO:0007669"/>
    <property type="project" value="InterPro"/>
</dbReference>
<dbReference type="AlphaFoldDB" id="A0A1K9ZVR4"/>
<evidence type="ECO:0000259" key="2">
    <source>
        <dbReference type="PROSITE" id="PS51898"/>
    </source>
</evidence>
<keyword evidence="1" id="KW-0233">DNA recombination</keyword>
<dbReference type="Gene3D" id="1.10.443.10">
    <property type="entry name" value="Intergrase catalytic core"/>
    <property type="match status" value="1"/>
</dbReference>
<dbReference type="RefSeq" id="WP_075497324.1">
    <property type="nucleotide sequence ID" value="NZ_CAWRBC010000084.1"/>
</dbReference>
<dbReference type="CDD" id="cd00397">
    <property type="entry name" value="DNA_BRE_C"/>
    <property type="match status" value="1"/>
</dbReference>